<sequence>MATAPSSVEVETAVDHATRKVRIRDSLDSPVHCRRSRSRSRTRSADVGPVMDRDRSLSPPATTSGLPQAPPPHQVRLAVAPDLITHLPPGSHEAPTPPSAERRDLSSTPTAAPPQTTTDGSPPPTAASEQPSPAEDTSKLASGPTRPFMLLERSRALFVHMQTVMVSIHQVLGLQDITHGFHIKPHHMFMLQAWLNLAKEFDVIYPGSAHDTSLVSAVILKDKLAFFSGMGYIHATIACMHASSINPSLLHFLPLHACLESITLQYRVNARVTRKFEGN</sequence>
<feature type="compositionally biased region" description="Basic residues" evidence="1">
    <location>
        <begin position="32"/>
        <end position="42"/>
    </location>
</feature>
<dbReference type="Proteomes" id="UP001141552">
    <property type="component" value="Unassembled WGS sequence"/>
</dbReference>
<reference evidence="2" key="1">
    <citation type="submission" date="2022-02" db="EMBL/GenBank/DDBJ databases">
        <authorList>
            <person name="Henning P.M."/>
            <person name="McCubbin A.G."/>
            <person name="Shore J.S."/>
        </authorList>
    </citation>
    <scope>NUCLEOTIDE SEQUENCE</scope>
    <source>
        <strain evidence="2">F60SS</strain>
        <tissue evidence="2">Leaves</tissue>
    </source>
</reference>
<evidence type="ECO:0000313" key="3">
    <source>
        <dbReference type="Proteomes" id="UP001141552"/>
    </source>
</evidence>
<gene>
    <name evidence="2" type="ORF">Tsubulata_026264</name>
</gene>
<feature type="compositionally biased region" description="Low complexity" evidence="1">
    <location>
        <begin position="108"/>
        <end position="118"/>
    </location>
</feature>
<proteinExistence type="predicted"/>
<organism evidence="2 3">
    <name type="scientific">Turnera subulata</name>
    <dbReference type="NCBI Taxonomy" id="218843"/>
    <lineage>
        <taxon>Eukaryota</taxon>
        <taxon>Viridiplantae</taxon>
        <taxon>Streptophyta</taxon>
        <taxon>Embryophyta</taxon>
        <taxon>Tracheophyta</taxon>
        <taxon>Spermatophyta</taxon>
        <taxon>Magnoliopsida</taxon>
        <taxon>eudicotyledons</taxon>
        <taxon>Gunneridae</taxon>
        <taxon>Pentapetalae</taxon>
        <taxon>rosids</taxon>
        <taxon>fabids</taxon>
        <taxon>Malpighiales</taxon>
        <taxon>Passifloraceae</taxon>
        <taxon>Turnera</taxon>
    </lineage>
</organism>
<keyword evidence="3" id="KW-1185">Reference proteome</keyword>
<dbReference type="EMBL" id="JAKUCV010005888">
    <property type="protein sequence ID" value="KAJ4829505.1"/>
    <property type="molecule type" value="Genomic_DNA"/>
</dbReference>
<reference evidence="2" key="2">
    <citation type="journal article" date="2023" name="Plants (Basel)">
        <title>Annotation of the Turnera subulata (Passifloraceae) Draft Genome Reveals the S-Locus Evolved after the Divergence of Turneroideae from Passifloroideae in a Stepwise Manner.</title>
        <authorList>
            <person name="Henning P.M."/>
            <person name="Roalson E.H."/>
            <person name="Mir W."/>
            <person name="McCubbin A.G."/>
            <person name="Shore J.S."/>
        </authorList>
    </citation>
    <scope>NUCLEOTIDE SEQUENCE</scope>
    <source>
        <tissue evidence="2">Leaves</tissue>
    </source>
</reference>
<name>A0A9Q0FEZ5_9ROSI</name>
<accession>A0A9Q0FEZ5</accession>
<comment type="caution">
    <text evidence="2">The sequence shown here is derived from an EMBL/GenBank/DDBJ whole genome shotgun (WGS) entry which is preliminary data.</text>
</comment>
<evidence type="ECO:0000256" key="1">
    <source>
        <dbReference type="SAM" id="MobiDB-lite"/>
    </source>
</evidence>
<protein>
    <submittedName>
        <fullName evidence="2">Uncharacterized protein</fullName>
    </submittedName>
</protein>
<evidence type="ECO:0000313" key="2">
    <source>
        <dbReference type="EMBL" id="KAJ4829505.1"/>
    </source>
</evidence>
<feature type="region of interest" description="Disordered" evidence="1">
    <location>
        <begin position="21"/>
        <end position="73"/>
    </location>
</feature>
<dbReference type="AlphaFoldDB" id="A0A9Q0FEZ5"/>
<feature type="region of interest" description="Disordered" evidence="1">
    <location>
        <begin position="85"/>
        <end position="145"/>
    </location>
</feature>